<feature type="region of interest" description="Disordered" evidence="1">
    <location>
        <begin position="40"/>
        <end position="62"/>
    </location>
</feature>
<reference evidence="2" key="1">
    <citation type="journal article" date="2011" name="PLoS Biol.">
        <title>Gene gain and loss during evolution of obligate parasitism in the white rust pathogen of Arabidopsis thaliana.</title>
        <authorList>
            <person name="Kemen E."/>
            <person name="Gardiner A."/>
            <person name="Schultz-Larsen T."/>
            <person name="Kemen A.C."/>
            <person name="Balmuth A.L."/>
            <person name="Robert-Seilaniantz A."/>
            <person name="Bailey K."/>
            <person name="Holub E."/>
            <person name="Studholme D.J."/>
            <person name="Maclean D."/>
            <person name="Jones J.D."/>
        </authorList>
    </citation>
    <scope>NUCLEOTIDE SEQUENCE</scope>
</reference>
<proteinExistence type="predicted"/>
<protein>
    <submittedName>
        <fullName evidence="2">Uncharacterized protein AlNc14C355G10951</fullName>
    </submittedName>
</protein>
<sequence>MKYKRENVTNLWNCPNDEPIFITDTPDQQIENGHAAFETYKGSSDQKNGTSEKKRLSQQAGHSTIAEGKYVVAQHGILDLRDDANHEEDPSYHTEENLQRVQNMLNAYQQRRTVVCDNLKEYLASLTTKKDDLGETLIHFPGNFDRIVSLMNEADIRDGAQIESSNSRTASWSQLLIERALNKQYATDDNNYEEMSLETKIALKTARIRQLDAILEVKWGKNLYSDVHKTIEDAHNEEKIAIVEPTLGNDKRASAKRRPSKNRVTFRLDGTKKVNYIERNRDLIRNGSTKYTRDEEERLDHLLSEESVVQEADCSSVVDSNAFALDRHEKNAIEQLIHHRAGIYQPILLDEDSIITIPDDSDDEGRKASLIHYTQNVIQNKKKERLIKQRLDQIDQDLLLLKDLEHTGIVIASDDEDDEGPVSENHPQIVQHHRADDDSSSLHSFRTTSHASVASSCRSVLSRKEFQKFVRSQLHDATSESDSIASRDHGGMALRAQNDASGLVL</sequence>
<reference evidence="2" key="2">
    <citation type="submission" date="2011-02" db="EMBL/GenBank/DDBJ databases">
        <authorList>
            <person name="MacLean D."/>
        </authorList>
    </citation>
    <scope>NUCLEOTIDE SEQUENCE</scope>
</reference>
<gene>
    <name evidence="2" type="primary">AlNc14C355G10951</name>
    <name evidence="2" type="ORF">ALNC14_123380</name>
</gene>
<organism evidence="2">
    <name type="scientific">Albugo laibachii Nc14</name>
    <dbReference type="NCBI Taxonomy" id="890382"/>
    <lineage>
        <taxon>Eukaryota</taxon>
        <taxon>Sar</taxon>
        <taxon>Stramenopiles</taxon>
        <taxon>Oomycota</taxon>
        <taxon>Peronosporomycetes</taxon>
        <taxon>Albuginales</taxon>
        <taxon>Albuginaceae</taxon>
        <taxon>Albugo</taxon>
    </lineage>
</organism>
<dbReference type="AlphaFoldDB" id="F0WXK0"/>
<name>F0WXK0_9STRA</name>
<accession>F0WXK0</accession>
<dbReference type="EMBL" id="FR824400">
    <property type="protein sequence ID" value="CCA26194.1"/>
    <property type="molecule type" value="Genomic_DNA"/>
</dbReference>
<evidence type="ECO:0000256" key="1">
    <source>
        <dbReference type="SAM" id="MobiDB-lite"/>
    </source>
</evidence>
<evidence type="ECO:0000313" key="2">
    <source>
        <dbReference type="EMBL" id="CCA26194.1"/>
    </source>
</evidence>
<dbReference type="HOGENOM" id="CLU_540159_0_0_1"/>